<organism evidence="3 4">
    <name type="scientific">Takifugu flavidus</name>
    <name type="common">sansaifugu</name>
    <dbReference type="NCBI Taxonomy" id="433684"/>
    <lineage>
        <taxon>Eukaryota</taxon>
        <taxon>Metazoa</taxon>
        <taxon>Chordata</taxon>
        <taxon>Craniata</taxon>
        <taxon>Vertebrata</taxon>
        <taxon>Euteleostomi</taxon>
        <taxon>Actinopterygii</taxon>
        <taxon>Neopterygii</taxon>
        <taxon>Teleostei</taxon>
        <taxon>Neoteleostei</taxon>
        <taxon>Acanthomorphata</taxon>
        <taxon>Eupercaria</taxon>
        <taxon>Tetraodontiformes</taxon>
        <taxon>Tetradontoidea</taxon>
        <taxon>Tetraodontidae</taxon>
        <taxon>Takifugu</taxon>
    </lineage>
</organism>
<feature type="region of interest" description="Disordered" evidence="1">
    <location>
        <begin position="1"/>
        <end position="141"/>
    </location>
</feature>
<dbReference type="Proteomes" id="UP000324091">
    <property type="component" value="Chromosome 6"/>
</dbReference>
<dbReference type="InterPro" id="IPR028124">
    <property type="entry name" value="SMAP_dom"/>
</dbReference>
<gene>
    <name evidence="3" type="ORF">D4764_06G0010950</name>
</gene>
<dbReference type="AlphaFoldDB" id="A0A5C6MXJ5"/>
<sequence length="292" mass="32900">MALKPVKNKKVKTREHGNKVTAAEIKDDVKKKKENPAKSDHMKEEKKKPKKTALECADVEEPQLRQKKKSKKRSVQDEAEPPLVNSEEQQSEEKLTGTGRKKKKRKERTTMVDAPAEHLCSGNAPKPKKTKKVKEEVEDQNELSQMDVVFLSVKNGNTDEVTINQASHERRRALQTENDQASRPQIPASPSGLGQWSTAQFDSSEKQQKFLRLMGGFKKGFQPATTTATRANMALGTHGQQQLQQKLLDEFDRAHLRRLDSSNRGAGIGFTAPVNKKFFIDVNASRSVRFDD</sequence>
<evidence type="ECO:0000256" key="1">
    <source>
        <dbReference type="SAM" id="MobiDB-lite"/>
    </source>
</evidence>
<name>A0A5C6MXJ5_9TELE</name>
<reference evidence="3 4" key="1">
    <citation type="submission" date="2019-04" db="EMBL/GenBank/DDBJ databases">
        <title>Chromosome genome assembly for Takifugu flavidus.</title>
        <authorList>
            <person name="Xiao S."/>
        </authorList>
    </citation>
    <scope>NUCLEOTIDE SEQUENCE [LARGE SCALE GENOMIC DNA]</scope>
    <source>
        <strain evidence="3">HTHZ2018</strain>
        <tissue evidence="3">Muscle</tissue>
    </source>
</reference>
<feature type="domain" description="Small acidic protein-like" evidence="2">
    <location>
        <begin position="196"/>
        <end position="269"/>
    </location>
</feature>
<dbReference type="Pfam" id="PF15477">
    <property type="entry name" value="SMAP"/>
    <property type="match status" value="1"/>
</dbReference>
<accession>A0A5C6MXJ5</accession>
<evidence type="ECO:0000259" key="2">
    <source>
        <dbReference type="Pfam" id="PF15477"/>
    </source>
</evidence>
<protein>
    <submittedName>
        <fullName evidence="3">Lysine-rich nucleolar protein 1</fullName>
    </submittedName>
</protein>
<comment type="caution">
    <text evidence="3">The sequence shown here is derived from an EMBL/GenBank/DDBJ whole genome shotgun (WGS) entry which is preliminary data.</text>
</comment>
<dbReference type="PANTHER" id="PTHR22426">
    <property type="entry name" value="ARGININE_SERINE-RICH COILED-COIL PROTEIN 2"/>
    <property type="match status" value="1"/>
</dbReference>
<proteinExistence type="predicted"/>
<dbReference type="PANTHER" id="PTHR22426:SF1">
    <property type="entry name" value="LYSINE-RICH NUCLEOLAR PROTEIN 1"/>
    <property type="match status" value="1"/>
</dbReference>
<feature type="region of interest" description="Disordered" evidence="1">
    <location>
        <begin position="160"/>
        <end position="199"/>
    </location>
</feature>
<evidence type="ECO:0000313" key="3">
    <source>
        <dbReference type="EMBL" id="TWW59565.1"/>
    </source>
</evidence>
<keyword evidence="4" id="KW-1185">Reference proteome</keyword>
<dbReference type="EMBL" id="RHFK02000019">
    <property type="protein sequence ID" value="TWW59565.1"/>
    <property type="molecule type" value="Genomic_DNA"/>
</dbReference>
<feature type="compositionally biased region" description="Basic residues" evidence="1">
    <location>
        <begin position="1"/>
        <end position="13"/>
    </location>
</feature>
<feature type="compositionally biased region" description="Basic and acidic residues" evidence="1">
    <location>
        <begin position="14"/>
        <end position="47"/>
    </location>
</feature>
<evidence type="ECO:0000313" key="4">
    <source>
        <dbReference type="Proteomes" id="UP000324091"/>
    </source>
</evidence>